<evidence type="ECO:0000313" key="11">
    <source>
        <dbReference type="EMBL" id="TYP99173.1"/>
    </source>
</evidence>
<evidence type="ECO:0000259" key="10">
    <source>
        <dbReference type="Pfam" id="PF07687"/>
    </source>
</evidence>
<proteinExistence type="inferred from homology"/>
<evidence type="ECO:0000256" key="8">
    <source>
        <dbReference type="ARBA" id="ARBA00022833"/>
    </source>
</evidence>
<protein>
    <submittedName>
        <fullName evidence="11">Acetylornithine deacetylase</fullName>
    </submittedName>
</protein>
<dbReference type="Proteomes" id="UP000323136">
    <property type="component" value="Unassembled WGS sequence"/>
</dbReference>
<dbReference type="NCBIfam" id="NF005710">
    <property type="entry name" value="PRK07522.1"/>
    <property type="match status" value="1"/>
</dbReference>
<keyword evidence="12" id="KW-1185">Reference proteome</keyword>
<dbReference type="OrthoDB" id="9792335at2"/>
<reference evidence="11 12" key="1">
    <citation type="submission" date="2019-07" db="EMBL/GenBank/DDBJ databases">
        <title>Genomic Encyclopedia of Type Strains, Phase IV (KMG-IV): sequencing the most valuable type-strain genomes for metagenomic binning, comparative biology and taxonomic classification.</title>
        <authorList>
            <person name="Goeker M."/>
        </authorList>
    </citation>
    <scope>NUCLEOTIDE SEQUENCE [LARGE SCALE GENOMIC DNA]</scope>
    <source>
        <strain evidence="11 12">DSM 18961</strain>
    </source>
</reference>
<comment type="similarity">
    <text evidence="2">Belongs to the peptidase M20A family. ArgE subfamily.</text>
</comment>
<dbReference type="GO" id="GO:0006526">
    <property type="term" value="P:L-arginine biosynthetic process"/>
    <property type="evidence" value="ECO:0007669"/>
    <property type="project" value="UniProtKB-KW"/>
</dbReference>
<gene>
    <name evidence="11" type="ORF">C7447_102492</name>
</gene>
<keyword evidence="4" id="KW-0055">Arginine biosynthesis</keyword>
<evidence type="ECO:0000313" key="12">
    <source>
        <dbReference type="Proteomes" id="UP000323136"/>
    </source>
</evidence>
<sequence>MTAKEILAKLVSFNILSKESNLPIIDWISDYIKSYGIDTVYVYSKDKTQASLHCRIGPSVDGGIILSGHTDVVPVKGQPWNTNPFELVEKDKKLYGRGACDMKGFLACFLSVLPKMVATDLKKPIYFAFSYDEEIGCISAPELVAHIKNYYSEKPKYAIIGEPSMMQPIIGQKGILDILTEINGSEGHSSGINKEVSAIHESARLVMWLENKMKILANSTTNQHFSPPHSTIHVGKFNGGIATNVVANKVILEWEIRSIPQNETTTILSEFEDYCRELEREKQQLFPTFKIKSTKLHPPVPCLETSKNASIVDFIFDVNGSSNVSYVSYATEAGQFAEAGLESIICGPGSITQAHRANEYISIEQLNLGVEMIDKIVYKLSV</sequence>
<feature type="domain" description="Peptidase M20 dimerisation" evidence="10">
    <location>
        <begin position="170"/>
        <end position="281"/>
    </location>
</feature>
<evidence type="ECO:0000256" key="1">
    <source>
        <dbReference type="ARBA" id="ARBA00001947"/>
    </source>
</evidence>
<dbReference type="InterPro" id="IPR011650">
    <property type="entry name" value="Peptidase_M20_dimer"/>
</dbReference>
<evidence type="ECO:0000256" key="6">
    <source>
        <dbReference type="ARBA" id="ARBA00022723"/>
    </source>
</evidence>
<comment type="caution">
    <text evidence="11">The sequence shown here is derived from an EMBL/GenBank/DDBJ whole genome shotgun (WGS) entry which is preliminary data.</text>
</comment>
<keyword evidence="9" id="KW-0170">Cobalt</keyword>
<dbReference type="CDD" id="cd03894">
    <property type="entry name" value="M20_ArgE"/>
    <property type="match status" value="1"/>
</dbReference>
<keyword evidence="3" id="KW-0963">Cytoplasm</keyword>
<dbReference type="Gene3D" id="3.40.630.10">
    <property type="entry name" value="Zn peptidases"/>
    <property type="match status" value="1"/>
</dbReference>
<dbReference type="Pfam" id="PF07687">
    <property type="entry name" value="M20_dimer"/>
    <property type="match status" value="1"/>
</dbReference>
<dbReference type="PANTHER" id="PTHR43808">
    <property type="entry name" value="ACETYLORNITHINE DEACETYLASE"/>
    <property type="match status" value="1"/>
</dbReference>
<dbReference type="SUPFAM" id="SSF53187">
    <property type="entry name" value="Zn-dependent exopeptidases"/>
    <property type="match status" value="1"/>
</dbReference>
<dbReference type="InterPro" id="IPR010169">
    <property type="entry name" value="AcOrn-deacetyl"/>
</dbReference>
<dbReference type="NCBIfam" id="TIGR01892">
    <property type="entry name" value="AcOrn-deacetyl"/>
    <property type="match status" value="1"/>
</dbReference>
<accession>A0A5S5DTA6</accession>
<evidence type="ECO:0000256" key="7">
    <source>
        <dbReference type="ARBA" id="ARBA00022801"/>
    </source>
</evidence>
<dbReference type="EMBL" id="VNIA01000002">
    <property type="protein sequence ID" value="TYP99173.1"/>
    <property type="molecule type" value="Genomic_DNA"/>
</dbReference>
<evidence type="ECO:0000256" key="9">
    <source>
        <dbReference type="ARBA" id="ARBA00023285"/>
    </source>
</evidence>
<keyword evidence="7" id="KW-0378">Hydrolase</keyword>
<keyword evidence="5" id="KW-0028">Amino-acid biosynthesis</keyword>
<dbReference type="Pfam" id="PF01546">
    <property type="entry name" value="Peptidase_M20"/>
    <property type="match status" value="1"/>
</dbReference>
<dbReference type="InterPro" id="IPR002933">
    <property type="entry name" value="Peptidase_M20"/>
</dbReference>
<keyword evidence="8" id="KW-0862">Zinc</keyword>
<dbReference type="SUPFAM" id="SSF55031">
    <property type="entry name" value="Bacterial exopeptidase dimerisation domain"/>
    <property type="match status" value="1"/>
</dbReference>
<name>A0A5S5DTA6_9FLAO</name>
<dbReference type="InterPro" id="IPR050072">
    <property type="entry name" value="Peptidase_M20A"/>
</dbReference>
<organism evidence="11 12">
    <name type="scientific">Tenacibaculum adriaticum</name>
    <dbReference type="NCBI Taxonomy" id="413713"/>
    <lineage>
        <taxon>Bacteria</taxon>
        <taxon>Pseudomonadati</taxon>
        <taxon>Bacteroidota</taxon>
        <taxon>Flavobacteriia</taxon>
        <taxon>Flavobacteriales</taxon>
        <taxon>Flavobacteriaceae</taxon>
        <taxon>Tenacibaculum</taxon>
    </lineage>
</organism>
<evidence type="ECO:0000256" key="2">
    <source>
        <dbReference type="ARBA" id="ARBA00005691"/>
    </source>
</evidence>
<dbReference type="Gene3D" id="3.30.70.360">
    <property type="match status" value="1"/>
</dbReference>
<keyword evidence="6" id="KW-0479">Metal-binding</keyword>
<dbReference type="InterPro" id="IPR036264">
    <property type="entry name" value="Bact_exopeptidase_dim_dom"/>
</dbReference>
<dbReference type="AlphaFoldDB" id="A0A5S5DTA6"/>
<evidence type="ECO:0000256" key="3">
    <source>
        <dbReference type="ARBA" id="ARBA00022490"/>
    </source>
</evidence>
<dbReference type="InterPro" id="IPR001261">
    <property type="entry name" value="ArgE/DapE_CS"/>
</dbReference>
<comment type="cofactor">
    <cofactor evidence="1">
        <name>Zn(2+)</name>
        <dbReference type="ChEBI" id="CHEBI:29105"/>
    </cofactor>
</comment>
<evidence type="ECO:0000256" key="4">
    <source>
        <dbReference type="ARBA" id="ARBA00022571"/>
    </source>
</evidence>
<dbReference type="PANTHER" id="PTHR43808:SF31">
    <property type="entry name" value="N-ACETYL-L-CITRULLINE DEACETYLASE"/>
    <property type="match status" value="1"/>
</dbReference>
<dbReference type="GO" id="GO:0008777">
    <property type="term" value="F:acetylornithine deacetylase activity"/>
    <property type="evidence" value="ECO:0007669"/>
    <property type="project" value="TreeGrafter"/>
</dbReference>
<dbReference type="GO" id="GO:0046872">
    <property type="term" value="F:metal ion binding"/>
    <property type="evidence" value="ECO:0007669"/>
    <property type="project" value="UniProtKB-KW"/>
</dbReference>
<dbReference type="RefSeq" id="WP_148869954.1">
    <property type="nucleotide sequence ID" value="NZ_VNIA01000002.1"/>
</dbReference>
<evidence type="ECO:0000256" key="5">
    <source>
        <dbReference type="ARBA" id="ARBA00022605"/>
    </source>
</evidence>
<dbReference type="PROSITE" id="PS00759">
    <property type="entry name" value="ARGE_DAPE_CPG2_2"/>
    <property type="match status" value="1"/>
</dbReference>